<dbReference type="STRING" id="515619.EUBREC_2398"/>
<dbReference type="HOGENOM" id="CLU_3309959_0_0_9"/>
<organism evidence="1 2">
    <name type="scientific">Agathobacter rectalis (strain ATCC 33656 / DSM 3377 / JCM 17463 / KCTC 5835 / VPI 0990)</name>
    <name type="common">Eubacterium rectale</name>
    <dbReference type="NCBI Taxonomy" id="515619"/>
    <lineage>
        <taxon>Bacteria</taxon>
        <taxon>Bacillati</taxon>
        <taxon>Bacillota</taxon>
        <taxon>Clostridia</taxon>
        <taxon>Lachnospirales</taxon>
        <taxon>Lachnospiraceae</taxon>
        <taxon>Agathobacter</taxon>
    </lineage>
</organism>
<sequence length="39" mass="4453">MYTKKATLLLYKTTKVSPFNHSPDCCHICMICMSNRTDG</sequence>
<evidence type="ECO:0000313" key="1">
    <source>
        <dbReference type="EMBL" id="ACR76129.1"/>
    </source>
</evidence>
<dbReference type="PaxDb" id="515619-EUBREC_2398"/>
<gene>
    <name evidence="1" type="ordered locus">EUBREC_2398</name>
</gene>
<reference evidence="1 2" key="1">
    <citation type="journal article" date="2009" name="Proc. Natl. Acad. Sci. U.S.A.">
        <title>Characterizing a model human gut microbiota composed of members of its two dominant bacterial phyla.</title>
        <authorList>
            <person name="Mahowald M.A."/>
            <person name="Rey F.E."/>
            <person name="Seedorf H."/>
            <person name="Turnbaugh P.J."/>
            <person name="Fulton R.S."/>
            <person name="Wollam A."/>
            <person name="Shah N."/>
            <person name="Wang C."/>
            <person name="Magrini V."/>
            <person name="Wilson R.K."/>
            <person name="Cantarel B.L."/>
            <person name="Coutinho P.M."/>
            <person name="Henrissat B."/>
            <person name="Crock L.W."/>
            <person name="Russell A."/>
            <person name="Verberkmoes N.C."/>
            <person name="Hettich R.L."/>
            <person name="Gordon J.I."/>
        </authorList>
    </citation>
    <scope>NUCLEOTIDE SEQUENCE [LARGE SCALE GENOMIC DNA]</scope>
    <source>
        <strain evidence="2">ATCC 33656 / DSM 3377 / JCM 17463 / KCTC 5835 / LMG 30912 / VPI 0990</strain>
    </source>
</reference>
<protein>
    <submittedName>
        <fullName evidence="1">Uncharacterized protein</fullName>
    </submittedName>
</protein>
<proteinExistence type="predicted"/>
<dbReference type="AlphaFoldDB" id="C4ZF08"/>
<dbReference type="EMBL" id="CP001107">
    <property type="protein sequence ID" value="ACR76129.1"/>
    <property type="molecule type" value="Genomic_DNA"/>
</dbReference>
<accession>C4ZF08</accession>
<evidence type="ECO:0000313" key="2">
    <source>
        <dbReference type="Proteomes" id="UP000001477"/>
    </source>
</evidence>
<name>C4ZF08_AGARV</name>
<dbReference type="Proteomes" id="UP000001477">
    <property type="component" value="Chromosome"/>
</dbReference>
<dbReference type="KEGG" id="ere:EUBREC_2398"/>